<dbReference type="Gene3D" id="3.20.20.80">
    <property type="entry name" value="Glycosidases"/>
    <property type="match status" value="1"/>
</dbReference>
<feature type="non-terminal residue" evidence="1">
    <location>
        <position position="1"/>
    </location>
</feature>
<reference evidence="1 2" key="1">
    <citation type="journal article" date="2019" name="Nat. Ecol. Evol.">
        <title>Megaphylogeny resolves global patterns of mushroom evolution.</title>
        <authorList>
            <person name="Varga T."/>
            <person name="Krizsan K."/>
            <person name="Foldi C."/>
            <person name="Dima B."/>
            <person name="Sanchez-Garcia M."/>
            <person name="Sanchez-Ramirez S."/>
            <person name="Szollosi G.J."/>
            <person name="Szarkandi J.G."/>
            <person name="Papp V."/>
            <person name="Albert L."/>
            <person name="Andreopoulos W."/>
            <person name="Angelini C."/>
            <person name="Antonin V."/>
            <person name="Barry K.W."/>
            <person name="Bougher N.L."/>
            <person name="Buchanan P."/>
            <person name="Buyck B."/>
            <person name="Bense V."/>
            <person name="Catcheside P."/>
            <person name="Chovatia M."/>
            <person name="Cooper J."/>
            <person name="Damon W."/>
            <person name="Desjardin D."/>
            <person name="Finy P."/>
            <person name="Geml J."/>
            <person name="Haridas S."/>
            <person name="Hughes K."/>
            <person name="Justo A."/>
            <person name="Karasinski D."/>
            <person name="Kautmanova I."/>
            <person name="Kiss B."/>
            <person name="Kocsube S."/>
            <person name="Kotiranta H."/>
            <person name="LaButti K.M."/>
            <person name="Lechner B.E."/>
            <person name="Liimatainen K."/>
            <person name="Lipzen A."/>
            <person name="Lukacs Z."/>
            <person name="Mihaltcheva S."/>
            <person name="Morgado L.N."/>
            <person name="Niskanen T."/>
            <person name="Noordeloos M.E."/>
            <person name="Ohm R.A."/>
            <person name="Ortiz-Santana B."/>
            <person name="Ovrebo C."/>
            <person name="Racz N."/>
            <person name="Riley R."/>
            <person name="Savchenko A."/>
            <person name="Shiryaev A."/>
            <person name="Soop K."/>
            <person name="Spirin V."/>
            <person name="Szebenyi C."/>
            <person name="Tomsovsky M."/>
            <person name="Tulloss R.E."/>
            <person name="Uehling J."/>
            <person name="Grigoriev I.V."/>
            <person name="Vagvolgyi C."/>
            <person name="Papp T."/>
            <person name="Martin F.M."/>
            <person name="Miettinen O."/>
            <person name="Hibbett D.S."/>
            <person name="Nagy L.G."/>
        </authorList>
    </citation>
    <scope>NUCLEOTIDE SEQUENCE [LARGE SCALE GENOMIC DNA]</scope>
    <source>
        <strain evidence="1 2">CBS 166.37</strain>
    </source>
</reference>
<dbReference type="EMBL" id="ML213662">
    <property type="protein sequence ID" value="TFK32826.1"/>
    <property type="molecule type" value="Genomic_DNA"/>
</dbReference>
<dbReference type="InterPro" id="IPR017853">
    <property type="entry name" value="GH"/>
</dbReference>
<organism evidence="1 2">
    <name type="scientific">Crucibulum laeve</name>
    <dbReference type="NCBI Taxonomy" id="68775"/>
    <lineage>
        <taxon>Eukaryota</taxon>
        <taxon>Fungi</taxon>
        <taxon>Dikarya</taxon>
        <taxon>Basidiomycota</taxon>
        <taxon>Agaricomycotina</taxon>
        <taxon>Agaricomycetes</taxon>
        <taxon>Agaricomycetidae</taxon>
        <taxon>Agaricales</taxon>
        <taxon>Agaricineae</taxon>
        <taxon>Nidulariaceae</taxon>
        <taxon>Crucibulum</taxon>
    </lineage>
</organism>
<dbReference type="SUPFAM" id="SSF51445">
    <property type="entry name" value="(Trans)glycosidases"/>
    <property type="match status" value="1"/>
</dbReference>
<feature type="non-terminal residue" evidence="1">
    <location>
        <position position="77"/>
    </location>
</feature>
<dbReference type="STRING" id="68775.A0A5C3LLN3"/>
<sequence length="77" mass="8720">SNSWTPPLNITWCWGIDRIYGINLRELFVLKPLISPDLFQWYPGRVPVGTVVDEYMLSQAMAADTAADGLEKQLEAH</sequence>
<dbReference type="OrthoDB" id="3049676at2759"/>
<gene>
    <name evidence="1" type="ORF">BDQ12DRAFT_575528</name>
</gene>
<accession>A0A5C3LLN3</accession>
<dbReference type="Proteomes" id="UP000308652">
    <property type="component" value="Unassembled WGS sequence"/>
</dbReference>
<protein>
    <submittedName>
        <fullName evidence="1">Uncharacterized protein</fullName>
    </submittedName>
</protein>
<proteinExistence type="predicted"/>
<evidence type="ECO:0000313" key="1">
    <source>
        <dbReference type="EMBL" id="TFK32826.1"/>
    </source>
</evidence>
<name>A0A5C3LLN3_9AGAR</name>
<dbReference type="AlphaFoldDB" id="A0A5C3LLN3"/>
<keyword evidence="2" id="KW-1185">Reference proteome</keyword>
<evidence type="ECO:0000313" key="2">
    <source>
        <dbReference type="Proteomes" id="UP000308652"/>
    </source>
</evidence>